<dbReference type="OrthoDB" id="9814637at2"/>
<evidence type="ECO:0000256" key="4">
    <source>
        <dbReference type="ARBA" id="ARBA00022452"/>
    </source>
</evidence>
<dbReference type="Pfam" id="PF02321">
    <property type="entry name" value="OEP"/>
    <property type="match status" value="2"/>
</dbReference>
<sequence length="400" mass="44805">MATAITLTDAVHLGLAAHPEVRAAMAEVSQASTQVDMSKNGYYPKVEASVGPENGIVGDLGYNLTVSQRLYDWGRVESQVDTASAKLRAQTEKLLVVREDAALDICEIYLDVLTTEQRLTSVRNHIARLGKLGDLIRQRASAGYTDSGEESRANLELARAQEQLLIEKGALQDADQQYRELIGGPAADLVQPRDDTFSTRLRGTGDLDSAIAQSPLYRQAKQKQAVEEAKVREADASKFPQLNLEGSLLRRELDGQLTNDSVIALRIRMDNFEGLSIFQRPIAARQSLEAAEWNANTMRRDIRRKVTSLFENESTVKWREQSLREQIKQAKEVDSVYQEQFVVGLRDMTDMLTIEHERFEAERQLINLQSERKRVQYRAAAQLGLLVPLLEERLPPGGTS</sequence>
<evidence type="ECO:0000256" key="6">
    <source>
        <dbReference type="ARBA" id="ARBA00023136"/>
    </source>
</evidence>
<dbReference type="EMBL" id="CABVIH010000061">
    <property type="protein sequence ID" value="VVP60920.1"/>
    <property type="molecule type" value="Genomic_DNA"/>
</dbReference>
<evidence type="ECO:0000256" key="7">
    <source>
        <dbReference type="ARBA" id="ARBA00023237"/>
    </source>
</evidence>
<evidence type="ECO:0000256" key="1">
    <source>
        <dbReference type="ARBA" id="ARBA00004442"/>
    </source>
</evidence>
<protein>
    <recommendedName>
        <fullName evidence="10">Outer membrane efflux protein</fullName>
    </recommendedName>
</protein>
<evidence type="ECO:0000313" key="9">
    <source>
        <dbReference type="Proteomes" id="UP000375525"/>
    </source>
</evidence>
<comment type="similarity">
    <text evidence="2">Belongs to the outer membrane factor (OMF) (TC 1.B.17) family.</text>
</comment>
<evidence type="ECO:0000256" key="5">
    <source>
        <dbReference type="ARBA" id="ARBA00022692"/>
    </source>
</evidence>
<dbReference type="RefSeq" id="WP_150782799.1">
    <property type="nucleotide sequence ID" value="NZ_CABVIH010000061.1"/>
</dbReference>
<dbReference type="Proteomes" id="UP000375525">
    <property type="component" value="Unassembled WGS sequence"/>
</dbReference>
<dbReference type="GO" id="GO:0015562">
    <property type="term" value="F:efflux transmembrane transporter activity"/>
    <property type="evidence" value="ECO:0007669"/>
    <property type="project" value="InterPro"/>
</dbReference>
<dbReference type="PANTHER" id="PTHR30026:SF22">
    <property type="entry name" value="OUTER MEMBRANE EFFLUX PROTEIN"/>
    <property type="match status" value="1"/>
</dbReference>
<keyword evidence="4" id="KW-1134">Transmembrane beta strand</keyword>
<comment type="subcellular location">
    <subcellularLocation>
        <location evidence="1">Cell outer membrane</location>
    </subcellularLocation>
</comment>
<accession>A0A5E7QI14</accession>
<keyword evidence="3" id="KW-0813">Transport</keyword>
<dbReference type="PANTHER" id="PTHR30026">
    <property type="entry name" value="OUTER MEMBRANE PROTEIN TOLC"/>
    <property type="match status" value="1"/>
</dbReference>
<evidence type="ECO:0000256" key="3">
    <source>
        <dbReference type="ARBA" id="ARBA00022448"/>
    </source>
</evidence>
<dbReference type="GO" id="GO:0009279">
    <property type="term" value="C:cell outer membrane"/>
    <property type="evidence" value="ECO:0007669"/>
    <property type="project" value="UniProtKB-SubCell"/>
</dbReference>
<evidence type="ECO:0000313" key="8">
    <source>
        <dbReference type="EMBL" id="VVP60920.1"/>
    </source>
</evidence>
<dbReference type="GO" id="GO:1990281">
    <property type="term" value="C:efflux pump complex"/>
    <property type="evidence" value="ECO:0007669"/>
    <property type="project" value="TreeGrafter"/>
</dbReference>
<keyword evidence="7" id="KW-0998">Cell outer membrane</keyword>
<organism evidence="8 9">
    <name type="scientific">Pseudomonas fluorescens</name>
    <dbReference type="NCBI Taxonomy" id="294"/>
    <lineage>
        <taxon>Bacteria</taxon>
        <taxon>Pseudomonadati</taxon>
        <taxon>Pseudomonadota</taxon>
        <taxon>Gammaproteobacteria</taxon>
        <taxon>Pseudomonadales</taxon>
        <taxon>Pseudomonadaceae</taxon>
        <taxon>Pseudomonas</taxon>
    </lineage>
</organism>
<reference evidence="8 9" key="1">
    <citation type="submission" date="2019-09" db="EMBL/GenBank/DDBJ databases">
        <authorList>
            <person name="Chandra G."/>
            <person name="Truman W A."/>
        </authorList>
    </citation>
    <scope>NUCLEOTIDE SEQUENCE [LARGE SCALE GENOMIC DNA]</scope>
    <source>
        <strain evidence="8">PS880</strain>
    </source>
</reference>
<evidence type="ECO:0000256" key="2">
    <source>
        <dbReference type="ARBA" id="ARBA00007613"/>
    </source>
</evidence>
<dbReference type="AlphaFoldDB" id="A0A5E7QI14"/>
<dbReference type="Gene3D" id="1.20.1600.10">
    <property type="entry name" value="Outer membrane efflux proteins (OEP)"/>
    <property type="match status" value="1"/>
</dbReference>
<evidence type="ECO:0008006" key="10">
    <source>
        <dbReference type="Google" id="ProtNLM"/>
    </source>
</evidence>
<keyword evidence="5" id="KW-0812">Transmembrane</keyword>
<gene>
    <name evidence="8" type="ORF">PS880_06224</name>
</gene>
<dbReference type="SUPFAM" id="SSF56954">
    <property type="entry name" value="Outer membrane efflux proteins (OEP)"/>
    <property type="match status" value="1"/>
</dbReference>
<dbReference type="InterPro" id="IPR051906">
    <property type="entry name" value="TolC-like"/>
</dbReference>
<dbReference type="GO" id="GO:0015288">
    <property type="term" value="F:porin activity"/>
    <property type="evidence" value="ECO:0007669"/>
    <property type="project" value="TreeGrafter"/>
</dbReference>
<proteinExistence type="inferred from homology"/>
<keyword evidence="6" id="KW-0472">Membrane</keyword>
<dbReference type="InterPro" id="IPR003423">
    <property type="entry name" value="OMP_efflux"/>
</dbReference>
<name>A0A5E7QI14_PSEFL</name>